<protein>
    <submittedName>
        <fullName evidence="15">Uncharacterized protein</fullName>
    </submittedName>
</protein>
<comment type="similarity">
    <text evidence="3">Belongs to the RLP family.</text>
</comment>
<organism evidence="15 16">
    <name type="scientific">Chlamydomonas eustigma</name>
    <dbReference type="NCBI Taxonomy" id="1157962"/>
    <lineage>
        <taxon>Eukaryota</taxon>
        <taxon>Viridiplantae</taxon>
        <taxon>Chlorophyta</taxon>
        <taxon>core chlorophytes</taxon>
        <taxon>Chlorophyceae</taxon>
        <taxon>CS clade</taxon>
        <taxon>Chlamydomonadales</taxon>
        <taxon>Chlamydomonadaceae</taxon>
        <taxon>Chlamydomonas</taxon>
    </lineage>
</organism>
<dbReference type="Gene3D" id="3.30.70.1230">
    <property type="entry name" value="Nucleotide cyclase"/>
    <property type="match status" value="2"/>
</dbReference>
<feature type="chain" id="PRO_5012151405" evidence="14">
    <location>
        <begin position="28"/>
        <end position="1632"/>
    </location>
</feature>
<feature type="compositionally biased region" description="Polar residues" evidence="12">
    <location>
        <begin position="1238"/>
        <end position="1248"/>
    </location>
</feature>
<feature type="compositionally biased region" description="Polar residues" evidence="12">
    <location>
        <begin position="688"/>
        <end position="704"/>
    </location>
</feature>
<dbReference type="SUPFAM" id="SSF52058">
    <property type="entry name" value="L domain-like"/>
    <property type="match status" value="1"/>
</dbReference>
<feature type="transmembrane region" description="Helical" evidence="13">
    <location>
        <begin position="526"/>
        <end position="546"/>
    </location>
</feature>
<evidence type="ECO:0000256" key="9">
    <source>
        <dbReference type="ARBA" id="ARBA00022989"/>
    </source>
</evidence>
<dbReference type="PANTHER" id="PTHR48062">
    <property type="entry name" value="RECEPTOR-LIKE PROTEIN 14"/>
    <property type="match status" value="1"/>
</dbReference>
<evidence type="ECO:0000313" key="16">
    <source>
        <dbReference type="Proteomes" id="UP000232323"/>
    </source>
</evidence>
<evidence type="ECO:0000256" key="5">
    <source>
        <dbReference type="ARBA" id="ARBA00022614"/>
    </source>
</evidence>
<evidence type="ECO:0000256" key="6">
    <source>
        <dbReference type="ARBA" id="ARBA00022692"/>
    </source>
</evidence>
<name>A0A250X6N4_9CHLO</name>
<evidence type="ECO:0000256" key="13">
    <source>
        <dbReference type="SAM" id="Phobius"/>
    </source>
</evidence>
<evidence type="ECO:0000256" key="7">
    <source>
        <dbReference type="ARBA" id="ARBA00022729"/>
    </source>
</evidence>
<keyword evidence="9 13" id="KW-1133">Transmembrane helix</keyword>
<evidence type="ECO:0000256" key="14">
    <source>
        <dbReference type="SAM" id="SignalP"/>
    </source>
</evidence>
<comment type="caution">
    <text evidence="15">The sequence shown here is derived from an EMBL/GenBank/DDBJ whole genome shotgun (WGS) entry which is preliminary data.</text>
</comment>
<dbReference type="GO" id="GO:0012505">
    <property type="term" value="C:endomembrane system"/>
    <property type="evidence" value="ECO:0007669"/>
    <property type="project" value="UniProtKB-SubCell"/>
</dbReference>
<dbReference type="FunFam" id="3.80.10.10:FF:000041">
    <property type="entry name" value="LRR receptor-like serine/threonine-protein kinase ERECTA"/>
    <property type="match status" value="1"/>
</dbReference>
<keyword evidence="7 14" id="KW-0732">Signal</keyword>
<dbReference type="InterPro" id="IPR029787">
    <property type="entry name" value="Nucleotide_cyclase"/>
</dbReference>
<accession>A0A250X6N4</accession>
<evidence type="ECO:0000256" key="1">
    <source>
        <dbReference type="ARBA" id="ARBA00004236"/>
    </source>
</evidence>
<keyword evidence="8" id="KW-0677">Repeat</keyword>
<dbReference type="InterPro" id="IPR032675">
    <property type="entry name" value="LRR_dom_sf"/>
</dbReference>
<dbReference type="Pfam" id="PF00560">
    <property type="entry name" value="LRR_1"/>
    <property type="match status" value="3"/>
</dbReference>
<sequence>MRLTQMSEKFWFAISLLVSWAIHLSLGANSTIVHYCDSSVSTASQQESLLQIFVLTNGLSWSSKSNWPSISAPSGVATYIASHPAVASGTCFWPPQNMDVNPMGALTEPSTASTAASSELAGWSPWQALGCELQTLDLHFNSLTGSLPSDFSTFWKLGFLNLNHNNLQGRIPEYLGSFTALQTLLLSSNRFSGTVPGTLCDLGPGSPLVTLDLSRNVLSGSLNISTCGGLYAVDASLNQFTGNFPALQEYNNLQVLQLSSNNFQNVTIGGCMITVDLSNNTNFIALFGIDSPLSMYYLGTAPGLAATFSTQSLNFQATNFKGTVPSFWLQLDSLIALDLSDNMVTGPIPDTIRDTVSLLSLNLFNNTLTGLIPSGITTILARSGASMDLSMNFLSCCSSGFNPETQSYAHFNASFPLLPDGLAFSSSFKRPVALPGLLGHNEHTSKYQGLSCPYLRLSSTTDSPSNLLINFYVDPDYYMYEGCVCDMGFKASIPQPTPGKPPTLSCIPDNAGPGGLVWYSQYPWELVIVAVVATATIYSFIWFFFLRRGNRPQLVQHMIDMRKRLRPAPVNGAMSIVVTDIEGFSDLMKNSPELMMKALLAHNNLIQSAKSNNFGHIVEQEGDSYSIAFEEAADAVKFCIHVQHMLANYGWPKGLFKEFKDETEKPEDSGPGVISRFSERMKQIINPQRTATTLPTPSTESTHQPIPHRSYSRTTDSSSAGKGLRTQTLSEPLPPQQQDLAITVATSLPLCLTPPELTLTESRNVESTAGIHPSDELRAGSVTGNAPSVAGGFRERLGSVLPTLFSKEEVEPAVWETSMLLGITPHSSLERSLTGLRVRMGIATGIIRSLGQGPGGSALLEHATLVSDAGAGGQILMCSSAFKAVKDRTSELGCVNEKGLDLDLLYGTAGWWRYIWGSFDHLKGREAVLLDMGEYLYCQPDVETPLVLTARDLNLKAIDVPASATAGTATPAPAGTGAASAGNKVSPEGVVMTLHSGGASDDGPTALPSSSMGPASQRNLDRSTSFQRSALVRRSGLAWISLISTHLACLPCLDYHQKTYCAPSLAMSPLSFAWLTGGKQFALKHRKDASDMGRDTAAIMRSVVRQVPGGYFLRQQDGDLKYVLVFSTPEDALLFCISAQFSSMYADWSLPVLMHWPTERGQEGQLLFRGPRLKMGVCEGEPTSIMPDHMGRADYHGPSVNQAARFMDAAAHGGQITCSQALANRVLQSWASSAAVAFSNSPQQQQDTTHGHTPLDPLDSQSKLQSGAAPSSKGAAAPSSKGAVASISLGAVVPSSVSAAAPSSMSAASGTTRSFGTQHSSHRTRVNSDQYEYEADPAHGLQERCHLINLEVHQQDAQQLGLPLQRPAGDVCESIQDVHDRGIKLVPQTGIAVLEQTDVEQTISLTSAVTRPSATLDTGKEVPGTQQLWTHIAPYSELMNELSSSPHQEAVGGEAQLGSTTPTTASMSTHALDKERQLNLPAGAVEKMTHNVMKASVTAYLRAPEETSGQPSQDMRSGAPIAWNAAEETNSSSEGHKQGVTSTVLGAPLRSDEIIARPAGPVAGPEGRDAPGPPLWGLPVDLVVDGRWLDVCVLKLGQFRFKGSLEIVTMVSFTTASLLERRYPAEPPQAKA</sequence>
<feature type="region of interest" description="Disordered" evidence="12">
    <location>
        <begin position="1302"/>
        <end position="1328"/>
    </location>
</feature>
<evidence type="ECO:0000256" key="11">
    <source>
        <dbReference type="ARBA" id="ARBA00037847"/>
    </source>
</evidence>
<proteinExistence type="inferred from homology"/>
<feature type="region of interest" description="Disordered" evidence="12">
    <location>
        <begin position="995"/>
        <end position="1020"/>
    </location>
</feature>
<evidence type="ECO:0000256" key="10">
    <source>
        <dbReference type="ARBA" id="ARBA00023136"/>
    </source>
</evidence>
<dbReference type="OrthoDB" id="513182at2759"/>
<feature type="signal peptide" evidence="14">
    <location>
        <begin position="1"/>
        <end position="27"/>
    </location>
</feature>
<feature type="compositionally biased region" description="Polar residues" evidence="12">
    <location>
        <begin position="1007"/>
        <end position="1020"/>
    </location>
</feature>
<comment type="subcellular location">
    <subcellularLocation>
        <location evidence="1">Cell membrane</location>
    </subcellularLocation>
    <subcellularLocation>
        <location evidence="2">Cytoplasm</location>
        <location evidence="2">Cytoskeleton</location>
        <location evidence="2">Cilium axoneme</location>
    </subcellularLocation>
    <subcellularLocation>
        <location evidence="11">Endomembrane system</location>
        <topology evidence="11">Single-pass membrane protein</topology>
    </subcellularLocation>
</comment>
<gene>
    <name evidence="15" type="ORF">CEUSTIGMA_g6178.t1</name>
</gene>
<dbReference type="Gene3D" id="3.80.10.10">
    <property type="entry name" value="Ribonuclease Inhibitor"/>
    <property type="match status" value="1"/>
</dbReference>
<feature type="compositionally biased region" description="Polar residues" evidence="12">
    <location>
        <begin position="1310"/>
        <end position="1319"/>
    </location>
</feature>
<feature type="compositionally biased region" description="Polar residues" evidence="12">
    <location>
        <begin position="712"/>
        <end position="734"/>
    </location>
</feature>
<reference evidence="15 16" key="1">
    <citation type="submission" date="2017-08" db="EMBL/GenBank/DDBJ databases">
        <title>Acidophilic green algal genome provides insights into adaptation to an acidic environment.</title>
        <authorList>
            <person name="Hirooka S."/>
            <person name="Hirose Y."/>
            <person name="Kanesaki Y."/>
            <person name="Higuchi S."/>
            <person name="Fujiwara T."/>
            <person name="Onuma R."/>
            <person name="Era A."/>
            <person name="Ohbayashi R."/>
            <person name="Uzuka A."/>
            <person name="Nozaki H."/>
            <person name="Yoshikawa H."/>
            <person name="Miyagishima S.Y."/>
        </authorList>
    </citation>
    <scope>NUCLEOTIDE SEQUENCE [LARGE SCALE GENOMIC DNA]</scope>
    <source>
        <strain evidence="15 16">NIES-2499</strain>
    </source>
</reference>
<dbReference type="InterPro" id="IPR051502">
    <property type="entry name" value="RLP_Defense_Trigger"/>
</dbReference>
<evidence type="ECO:0000313" key="15">
    <source>
        <dbReference type="EMBL" id="GAX78741.1"/>
    </source>
</evidence>
<keyword evidence="10 13" id="KW-0472">Membrane</keyword>
<evidence type="ECO:0000256" key="3">
    <source>
        <dbReference type="ARBA" id="ARBA00009592"/>
    </source>
</evidence>
<keyword evidence="5" id="KW-0433">Leucine-rich repeat</keyword>
<feature type="region of interest" description="Disordered" evidence="12">
    <location>
        <begin position="1238"/>
        <end position="1279"/>
    </location>
</feature>
<dbReference type="EMBL" id="BEGY01000035">
    <property type="protein sequence ID" value="GAX78741.1"/>
    <property type="molecule type" value="Genomic_DNA"/>
</dbReference>
<keyword evidence="4" id="KW-1003">Cell membrane</keyword>
<evidence type="ECO:0000256" key="4">
    <source>
        <dbReference type="ARBA" id="ARBA00022475"/>
    </source>
</evidence>
<dbReference type="InterPro" id="IPR001611">
    <property type="entry name" value="Leu-rich_rpt"/>
</dbReference>
<feature type="compositionally biased region" description="Low complexity" evidence="12">
    <location>
        <begin position="1266"/>
        <end position="1279"/>
    </location>
</feature>
<dbReference type="GO" id="GO:0005886">
    <property type="term" value="C:plasma membrane"/>
    <property type="evidence" value="ECO:0007669"/>
    <property type="project" value="UniProtKB-SubCell"/>
</dbReference>
<dbReference type="SUPFAM" id="SSF55073">
    <property type="entry name" value="Nucleotide cyclase"/>
    <property type="match status" value="2"/>
</dbReference>
<dbReference type="GO" id="GO:0005930">
    <property type="term" value="C:axoneme"/>
    <property type="evidence" value="ECO:0007669"/>
    <property type="project" value="UniProtKB-SubCell"/>
</dbReference>
<keyword evidence="16" id="KW-1185">Reference proteome</keyword>
<evidence type="ECO:0000256" key="2">
    <source>
        <dbReference type="ARBA" id="ARBA00004430"/>
    </source>
</evidence>
<dbReference type="Proteomes" id="UP000232323">
    <property type="component" value="Unassembled WGS sequence"/>
</dbReference>
<feature type="region of interest" description="Disordered" evidence="12">
    <location>
        <begin position="688"/>
        <end position="734"/>
    </location>
</feature>
<feature type="transmembrane region" description="Helical" evidence="13">
    <location>
        <begin position="567"/>
        <end position="585"/>
    </location>
</feature>
<keyword evidence="6 13" id="KW-0812">Transmembrane</keyword>
<evidence type="ECO:0000256" key="12">
    <source>
        <dbReference type="SAM" id="MobiDB-lite"/>
    </source>
</evidence>
<dbReference type="PANTHER" id="PTHR48062:SF52">
    <property type="entry name" value="RECEPTOR-LIKE PROTEIN 8-RELATED"/>
    <property type="match status" value="1"/>
</dbReference>
<evidence type="ECO:0000256" key="8">
    <source>
        <dbReference type="ARBA" id="ARBA00022737"/>
    </source>
</evidence>